<dbReference type="RefSeq" id="WP_390231151.1">
    <property type="nucleotide sequence ID" value="NZ_JBHSCN010000006.1"/>
</dbReference>
<dbReference type="EMBL" id="JBHSCN010000006">
    <property type="protein sequence ID" value="MFC4244883.1"/>
    <property type="molecule type" value="Genomic_DNA"/>
</dbReference>
<reference evidence="2" key="1">
    <citation type="journal article" date="2019" name="Int. J. Syst. Evol. Microbiol.">
        <title>The Global Catalogue of Microorganisms (GCM) 10K type strain sequencing project: providing services to taxonomists for standard genome sequencing and annotation.</title>
        <authorList>
            <consortium name="The Broad Institute Genomics Platform"/>
            <consortium name="The Broad Institute Genome Sequencing Center for Infectious Disease"/>
            <person name="Wu L."/>
            <person name="Ma J."/>
        </authorList>
    </citation>
    <scope>NUCLEOTIDE SEQUENCE [LARGE SCALE GENOMIC DNA]</scope>
    <source>
        <strain evidence="2">CGMCC 1.10363</strain>
    </source>
</reference>
<name>A0ABV8QC15_9MICO</name>
<evidence type="ECO:0008006" key="3">
    <source>
        <dbReference type="Google" id="ProtNLM"/>
    </source>
</evidence>
<evidence type="ECO:0000313" key="1">
    <source>
        <dbReference type="EMBL" id="MFC4244883.1"/>
    </source>
</evidence>
<protein>
    <recommendedName>
        <fullName evidence="3">Regulatory protein</fullName>
    </recommendedName>
</protein>
<comment type="caution">
    <text evidence="1">The sequence shown here is derived from an EMBL/GenBank/DDBJ whole genome shotgun (WGS) entry which is preliminary data.</text>
</comment>
<dbReference type="Proteomes" id="UP001595900">
    <property type="component" value="Unassembled WGS sequence"/>
</dbReference>
<proteinExistence type="predicted"/>
<gene>
    <name evidence="1" type="ORF">ACFOYW_16030</name>
</gene>
<evidence type="ECO:0000313" key="2">
    <source>
        <dbReference type="Proteomes" id="UP001595900"/>
    </source>
</evidence>
<sequence>MRLNINTAGVVFLATRPAEQRTDRETGAVRIDRESGLPLFQVQVAALDSSGGEVLAVSVPGQPQGVTVGSPVVIEGLVAIPWSQGERSGVAYRATAIRGETRGKTTE</sequence>
<accession>A0ABV8QC15</accession>
<organism evidence="1 2">
    <name type="scientific">Gryllotalpicola reticulitermitis</name>
    <dbReference type="NCBI Taxonomy" id="1184153"/>
    <lineage>
        <taxon>Bacteria</taxon>
        <taxon>Bacillati</taxon>
        <taxon>Actinomycetota</taxon>
        <taxon>Actinomycetes</taxon>
        <taxon>Micrococcales</taxon>
        <taxon>Microbacteriaceae</taxon>
        <taxon>Gryllotalpicola</taxon>
    </lineage>
</organism>
<keyword evidence="2" id="KW-1185">Reference proteome</keyword>